<keyword evidence="6" id="KW-1185">Reference proteome</keyword>
<evidence type="ECO:0000259" key="4">
    <source>
        <dbReference type="Pfam" id="PF07987"/>
    </source>
</evidence>
<name>A0A4Q7ZDR5_9ACTN</name>
<keyword evidence="2" id="KW-0812">Transmembrane</keyword>
<dbReference type="InterPro" id="IPR038507">
    <property type="entry name" value="YcnI-like_sf"/>
</dbReference>
<dbReference type="Gene3D" id="2.60.40.2230">
    <property type="entry name" value="Uncharacterised protein YcnI-like PF07987, DUF1775"/>
    <property type="match status" value="1"/>
</dbReference>
<sequence>MRNGSRLMTVCAMVGVAVAGVAGPALAHVEVSADKKQAGATDVTLTFHGEAESSKAGIVNERVVLPKGIAPADVSLVKAPSGWTYQATPDGFTVGGKALPVGKDAEWKVKIAKLPDGETRLSFRTLESYSDGSVDRWIEIQEPGAEEPEHPAPLLTLQPAPKSATGSAPAPSASAPSGPAPSGPAPTASAPDGATAVAASPSIPAADPAGRSSSTWWIWPALVVAVVVAGGAVFAYRRRGDAS</sequence>
<gene>
    <name evidence="5" type="ORF">EV385_0075</name>
</gene>
<feature type="compositionally biased region" description="Low complexity" evidence="1">
    <location>
        <begin position="185"/>
        <end position="206"/>
    </location>
</feature>
<feature type="chain" id="PRO_5020331084" evidence="3">
    <location>
        <begin position="28"/>
        <end position="243"/>
    </location>
</feature>
<feature type="domain" description="YncI copper-binding" evidence="4">
    <location>
        <begin position="95"/>
        <end position="157"/>
    </location>
</feature>
<dbReference type="Pfam" id="PF07987">
    <property type="entry name" value="DUF1775"/>
    <property type="match status" value="1"/>
</dbReference>
<organism evidence="5 6">
    <name type="scientific">Krasilnikovia cinnamomea</name>
    <dbReference type="NCBI Taxonomy" id="349313"/>
    <lineage>
        <taxon>Bacteria</taxon>
        <taxon>Bacillati</taxon>
        <taxon>Actinomycetota</taxon>
        <taxon>Actinomycetes</taxon>
        <taxon>Micromonosporales</taxon>
        <taxon>Micromonosporaceae</taxon>
        <taxon>Krasilnikovia</taxon>
    </lineage>
</organism>
<dbReference type="Proteomes" id="UP000292564">
    <property type="component" value="Unassembled WGS sequence"/>
</dbReference>
<evidence type="ECO:0000313" key="5">
    <source>
        <dbReference type="EMBL" id="RZU48361.1"/>
    </source>
</evidence>
<comment type="caution">
    <text evidence="5">The sequence shown here is derived from an EMBL/GenBank/DDBJ whole genome shotgun (WGS) entry which is preliminary data.</text>
</comment>
<feature type="compositionally biased region" description="Low complexity" evidence="1">
    <location>
        <begin position="159"/>
        <end position="177"/>
    </location>
</feature>
<dbReference type="EMBL" id="SHKY01000001">
    <property type="protein sequence ID" value="RZU48361.1"/>
    <property type="molecule type" value="Genomic_DNA"/>
</dbReference>
<dbReference type="InterPro" id="IPR012533">
    <property type="entry name" value="YcnI-copper_dom"/>
</dbReference>
<protein>
    <submittedName>
        <fullName evidence="5">Uncharacterized protein DUF1775</fullName>
    </submittedName>
</protein>
<keyword evidence="2" id="KW-0472">Membrane</keyword>
<evidence type="ECO:0000256" key="1">
    <source>
        <dbReference type="SAM" id="MobiDB-lite"/>
    </source>
</evidence>
<accession>A0A4Q7ZDR5</accession>
<evidence type="ECO:0000256" key="2">
    <source>
        <dbReference type="SAM" id="Phobius"/>
    </source>
</evidence>
<keyword evidence="2" id="KW-1133">Transmembrane helix</keyword>
<feature type="signal peptide" evidence="3">
    <location>
        <begin position="1"/>
        <end position="27"/>
    </location>
</feature>
<evidence type="ECO:0000256" key="3">
    <source>
        <dbReference type="SAM" id="SignalP"/>
    </source>
</evidence>
<evidence type="ECO:0000313" key="6">
    <source>
        <dbReference type="Proteomes" id="UP000292564"/>
    </source>
</evidence>
<keyword evidence="3" id="KW-0732">Signal</keyword>
<dbReference type="AlphaFoldDB" id="A0A4Q7ZDR5"/>
<feature type="region of interest" description="Disordered" evidence="1">
    <location>
        <begin position="146"/>
        <end position="206"/>
    </location>
</feature>
<feature type="transmembrane region" description="Helical" evidence="2">
    <location>
        <begin position="216"/>
        <end position="236"/>
    </location>
</feature>
<proteinExistence type="predicted"/>
<reference evidence="5 6" key="1">
    <citation type="submission" date="2019-02" db="EMBL/GenBank/DDBJ databases">
        <title>Sequencing the genomes of 1000 actinobacteria strains.</title>
        <authorList>
            <person name="Klenk H.-P."/>
        </authorList>
    </citation>
    <scope>NUCLEOTIDE SEQUENCE [LARGE SCALE GENOMIC DNA]</scope>
    <source>
        <strain evidence="5 6">DSM 45162</strain>
    </source>
</reference>